<name>S6G8R9_9MOLU</name>
<keyword evidence="1" id="KW-1133">Transmembrane helix</keyword>
<sequence>MNTNQDNKNLILGGSIFSLITGFGFFIFLTFALIGNSIILWWLLIPGIKIVVFLAWLLNVASMVLTILSLVPATSSKKPIVMTAGILNIVFGTIVGGVLLLIGASNINVNNNTNQLNSNNQENIQPVNVQVENKPVKKVQKTKEVEVNNTEVNEFNISFKKCKMLNFTPFMIIGLIFSIVASVLSTGIVIYGLWPISSYFNSGPFVAKIFVIDKILFILFNITTIALCIVILSTIKKDLLMLQILVAIFSMAIWMIGRSIVIVHAGDVFGRSFGAPFITIFSWIGSVSISISIIGNRINKFIKQRTNCKNNN</sequence>
<accession>S6G8R9</accession>
<feature type="transmembrane region" description="Helical" evidence="1">
    <location>
        <begin position="239"/>
        <end position="261"/>
    </location>
</feature>
<dbReference type="EMBL" id="AORK01000018">
    <property type="protein sequence ID" value="EOA07190.1"/>
    <property type="molecule type" value="Genomic_DNA"/>
</dbReference>
<dbReference type="PATRIC" id="fig|1188240.3.peg.436"/>
<dbReference type="AlphaFoldDB" id="S6G8R9"/>
<reference evidence="2 3" key="1">
    <citation type="journal article" date="2013" name="Genome Announc.">
        <title>Draft Genome Sequences of Mycoplasma auris and Mycoplasma yeatsii, Two Species of the Ear Canal of Caprinae.</title>
        <authorList>
            <person name="Dordet-Frisoni E."/>
            <person name="Baranowski E."/>
            <person name="Barre A."/>
            <person name="Blanchard A."/>
            <person name="Breton M."/>
            <person name="Couture C."/>
            <person name="Dupuy V."/>
            <person name="Gaurivaud P."/>
            <person name="Jacob D."/>
            <person name="Lemaitre C."/>
            <person name="Manso-Silvan L."/>
            <person name="Nikolski M."/>
            <person name="Nouvel L.X."/>
            <person name="Poumarat F."/>
            <person name="Sirand-Pugnet P."/>
            <person name="Thebault P."/>
            <person name="Theil S."/>
            <person name="Thiaucourt F."/>
            <person name="Citti C."/>
            <person name="Tardy F."/>
        </authorList>
    </citation>
    <scope>NUCLEOTIDE SEQUENCE [LARGE SCALE GENOMIC DNA]</scope>
    <source>
        <strain evidence="2 3">13926</strain>
    </source>
</reference>
<dbReference type="RefSeq" id="WP_004428824.1">
    <property type="nucleotide sequence ID" value="NZ_AORK01000018.1"/>
</dbReference>
<evidence type="ECO:0000313" key="2">
    <source>
        <dbReference type="EMBL" id="EOA07190.1"/>
    </source>
</evidence>
<organism evidence="2 3">
    <name type="scientific">Mycoplasma yeatsii 13926</name>
    <dbReference type="NCBI Taxonomy" id="1188240"/>
    <lineage>
        <taxon>Bacteria</taxon>
        <taxon>Bacillati</taxon>
        <taxon>Mycoplasmatota</taxon>
        <taxon>Mollicutes</taxon>
        <taxon>Mycoplasmataceae</taxon>
        <taxon>Mycoplasma</taxon>
    </lineage>
</organism>
<gene>
    <name evidence="2" type="ORF">MYEA_4280</name>
</gene>
<protein>
    <recommendedName>
        <fullName evidence="4">Transmembrane protein</fullName>
    </recommendedName>
</protein>
<evidence type="ECO:0000256" key="1">
    <source>
        <dbReference type="SAM" id="Phobius"/>
    </source>
</evidence>
<feature type="transmembrane region" description="Helical" evidence="1">
    <location>
        <begin position="273"/>
        <end position="295"/>
    </location>
</feature>
<evidence type="ECO:0008006" key="4">
    <source>
        <dbReference type="Google" id="ProtNLM"/>
    </source>
</evidence>
<feature type="transmembrane region" description="Helical" evidence="1">
    <location>
        <begin position="16"/>
        <end position="43"/>
    </location>
</feature>
<keyword evidence="1" id="KW-0812">Transmembrane</keyword>
<feature type="transmembrane region" description="Helical" evidence="1">
    <location>
        <begin position="214"/>
        <end position="232"/>
    </location>
</feature>
<keyword evidence="1" id="KW-0472">Membrane</keyword>
<feature type="transmembrane region" description="Helical" evidence="1">
    <location>
        <begin position="80"/>
        <end position="102"/>
    </location>
</feature>
<dbReference type="OrthoDB" id="10017940at2"/>
<feature type="transmembrane region" description="Helical" evidence="1">
    <location>
        <begin position="50"/>
        <end position="74"/>
    </location>
</feature>
<proteinExistence type="predicted"/>
<feature type="transmembrane region" description="Helical" evidence="1">
    <location>
        <begin position="170"/>
        <end position="194"/>
    </location>
</feature>
<evidence type="ECO:0000313" key="3">
    <source>
        <dbReference type="Proteomes" id="UP000015348"/>
    </source>
</evidence>
<dbReference type="Proteomes" id="UP000015348">
    <property type="component" value="Unassembled WGS sequence"/>
</dbReference>
<comment type="caution">
    <text evidence="2">The sequence shown here is derived from an EMBL/GenBank/DDBJ whole genome shotgun (WGS) entry which is preliminary data.</text>
</comment>